<dbReference type="PROSITE" id="PS50041">
    <property type="entry name" value="C_TYPE_LECTIN_2"/>
    <property type="match status" value="1"/>
</dbReference>
<dbReference type="Pfam" id="PF00431">
    <property type="entry name" value="CUB"/>
    <property type="match status" value="1"/>
</dbReference>
<feature type="non-terminal residue" evidence="8">
    <location>
        <position position="527"/>
    </location>
</feature>
<feature type="domain" description="CUB" evidence="6">
    <location>
        <begin position="19"/>
        <end position="133"/>
    </location>
</feature>
<evidence type="ECO:0000259" key="6">
    <source>
        <dbReference type="PROSITE" id="PS01180"/>
    </source>
</evidence>
<dbReference type="CDD" id="cd00037">
    <property type="entry name" value="CLECT"/>
    <property type="match status" value="1"/>
</dbReference>
<evidence type="ECO:0008006" key="10">
    <source>
        <dbReference type="Google" id="ProtNLM"/>
    </source>
</evidence>
<dbReference type="SMART" id="SM00034">
    <property type="entry name" value="CLECT"/>
    <property type="match status" value="1"/>
</dbReference>
<name>A0AA36CV68_9BILA</name>
<feature type="region of interest" description="Disordered" evidence="4">
    <location>
        <begin position="355"/>
        <end position="386"/>
    </location>
</feature>
<dbReference type="SMART" id="SM00042">
    <property type="entry name" value="CUB"/>
    <property type="match status" value="1"/>
</dbReference>
<comment type="caution">
    <text evidence="3">Lacks conserved residue(s) required for the propagation of feature annotation.</text>
</comment>
<dbReference type="Gene3D" id="3.10.100.10">
    <property type="entry name" value="Mannose-Binding Protein A, subunit A"/>
    <property type="match status" value="1"/>
</dbReference>
<protein>
    <recommendedName>
        <fullName evidence="10">CUB domain-containing protein</fullName>
    </recommendedName>
</protein>
<evidence type="ECO:0000256" key="4">
    <source>
        <dbReference type="SAM" id="MobiDB-lite"/>
    </source>
</evidence>
<dbReference type="InterPro" id="IPR001304">
    <property type="entry name" value="C-type_lectin-like"/>
</dbReference>
<dbReference type="CDD" id="cd00041">
    <property type="entry name" value="CUB"/>
    <property type="match status" value="1"/>
</dbReference>
<dbReference type="Gene3D" id="2.60.120.290">
    <property type="entry name" value="Spermadhesin, CUB domain"/>
    <property type="match status" value="1"/>
</dbReference>
<feature type="domain" description="C-type lectin" evidence="7">
    <location>
        <begin position="152"/>
        <end position="277"/>
    </location>
</feature>
<evidence type="ECO:0000313" key="9">
    <source>
        <dbReference type="Proteomes" id="UP001177023"/>
    </source>
</evidence>
<proteinExistence type="predicted"/>
<dbReference type="InterPro" id="IPR016186">
    <property type="entry name" value="C-type_lectin-like/link_sf"/>
</dbReference>
<keyword evidence="5" id="KW-1133">Transmembrane helix</keyword>
<keyword evidence="2" id="KW-1015">Disulfide bond</keyword>
<reference evidence="8" key="1">
    <citation type="submission" date="2023-06" db="EMBL/GenBank/DDBJ databases">
        <authorList>
            <person name="Delattre M."/>
        </authorList>
    </citation>
    <scope>NUCLEOTIDE SEQUENCE</scope>
    <source>
        <strain evidence="8">AF72</strain>
    </source>
</reference>
<dbReference type="EMBL" id="CATQJA010002634">
    <property type="protein sequence ID" value="CAJ0574960.1"/>
    <property type="molecule type" value="Genomic_DNA"/>
</dbReference>
<evidence type="ECO:0000256" key="3">
    <source>
        <dbReference type="PROSITE-ProRule" id="PRU00059"/>
    </source>
</evidence>
<dbReference type="SUPFAM" id="SSF49854">
    <property type="entry name" value="Spermadhesin, CUB domain"/>
    <property type="match status" value="1"/>
</dbReference>
<keyword evidence="5" id="KW-0812">Transmembrane</keyword>
<dbReference type="InterPro" id="IPR035914">
    <property type="entry name" value="Sperma_CUB_dom_sf"/>
</dbReference>
<comment type="caution">
    <text evidence="8">The sequence shown here is derived from an EMBL/GenBank/DDBJ whole genome shotgun (WGS) entry which is preliminary data.</text>
</comment>
<gene>
    <name evidence="8" type="ORF">MSPICULIGERA_LOCUS13280</name>
</gene>
<dbReference type="Proteomes" id="UP001177023">
    <property type="component" value="Unassembled WGS sequence"/>
</dbReference>
<dbReference type="AlphaFoldDB" id="A0AA36CV68"/>
<keyword evidence="1" id="KW-0677">Repeat</keyword>
<dbReference type="InterPro" id="IPR000859">
    <property type="entry name" value="CUB_dom"/>
</dbReference>
<dbReference type="PROSITE" id="PS01180">
    <property type="entry name" value="CUB"/>
    <property type="match status" value="1"/>
</dbReference>
<dbReference type="PANTHER" id="PTHR24251">
    <property type="entry name" value="OVOCHYMASE-RELATED"/>
    <property type="match status" value="1"/>
</dbReference>
<sequence>MRAEPKQFLRRYLFLDYPAYVKVGQTEQLFQTPGYPEAYPPDVDCSLFLKAADPNYRIHVAIQDSEFEERLFTECSDYISIRDGSIQSSNELARFCGRESPLNVVSPEDSLLIIFHSDHSIQRRGINLSFVEFRMPGCPPGWKQPTLKDSSIEMQCYKIIDLSKTERGNPTWLEGQRLCSFEDGDLFTAESEAELQAIVHLLAKTQLTPWIGYHDTNTEGIYQGIDGKTTVPNSPLTVRKNEPEKDCVVLDSGGGEETEKVYYLAGDCREKHPVLCKRPTSGNHPAHPPLRDGIRKGYNSNGTRLTVWAIFIVLAILLLVILYFVFRQCKKIYGGRNHVGPIESTDTKTIAANNNYGGQSAQPFDPNRIKTPHPGAAGSAAPSPGPPKVEPEIIIHEKNYLPPVEKAELVTSETEKARLATSPWPSDEKKVAIEEREPLPHIDRLSTHVKHEVVKEVETAQEEAARIEARRELPPLPIRETTYLSMKEPERSFLRTHRDGGLFDRPKMTVLDNVSAISLDEFWNNSK</sequence>
<dbReference type="Pfam" id="PF00059">
    <property type="entry name" value="Lectin_C"/>
    <property type="match status" value="1"/>
</dbReference>
<dbReference type="InterPro" id="IPR016187">
    <property type="entry name" value="CTDL_fold"/>
</dbReference>
<keyword evidence="9" id="KW-1185">Reference proteome</keyword>
<evidence type="ECO:0000256" key="2">
    <source>
        <dbReference type="ARBA" id="ARBA00023157"/>
    </source>
</evidence>
<evidence type="ECO:0000256" key="1">
    <source>
        <dbReference type="ARBA" id="ARBA00022737"/>
    </source>
</evidence>
<feature type="transmembrane region" description="Helical" evidence="5">
    <location>
        <begin position="305"/>
        <end position="326"/>
    </location>
</feature>
<evidence type="ECO:0000256" key="5">
    <source>
        <dbReference type="SAM" id="Phobius"/>
    </source>
</evidence>
<evidence type="ECO:0000259" key="7">
    <source>
        <dbReference type="PROSITE" id="PS50041"/>
    </source>
</evidence>
<keyword evidence="5" id="KW-0472">Membrane</keyword>
<evidence type="ECO:0000313" key="8">
    <source>
        <dbReference type="EMBL" id="CAJ0574960.1"/>
    </source>
</evidence>
<dbReference type="SUPFAM" id="SSF56436">
    <property type="entry name" value="C-type lectin-like"/>
    <property type="match status" value="1"/>
</dbReference>
<accession>A0AA36CV68</accession>
<organism evidence="8 9">
    <name type="scientific">Mesorhabditis spiculigera</name>
    <dbReference type="NCBI Taxonomy" id="96644"/>
    <lineage>
        <taxon>Eukaryota</taxon>
        <taxon>Metazoa</taxon>
        <taxon>Ecdysozoa</taxon>
        <taxon>Nematoda</taxon>
        <taxon>Chromadorea</taxon>
        <taxon>Rhabditida</taxon>
        <taxon>Rhabditina</taxon>
        <taxon>Rhabditomorpha</taxon>
        <taxon>Rhabditoidea</taxon>
        <taxon>Rhabditidae</taxon>
        <taxon>Mesorhabditinae</taxon>
        <taxon>Mesorhabditis</taxon>
    </lineage>
</organism>